<evidence type="ECO:0000259" key="5">
    <source>
        <dbReference type="Pfam" id="PF01258"/>
    </source>
</evidence>
<keyword evidence="2" id="KW-0863">Zinc-finger</keyword>
<dbReference type="InterPro" id="IPR020458">
    <property type="entry name" value="Znf_DskA_TraR_CS"/>
</dbReference>
<dbReference type="GO" id="GO:1900378">
    <property type="term" value="P:positive regulation of secondary metabolite biosynthetic process"/>
    <property type="evidence" value="ECO:0007669"/>
    <property type="project" value="TreeGrafter"/>
</dbReference>
<sequence length="88" mass="10000">MGGSVSGQCEQGALMADELDLLQEQDELLNQLHIQAARQRSCLQGKSRKRCECCGNRIPLRRQQAIPGVRTCTECQLVLEIRQKQYLR</sequence>
<feature type="domain" description="Zinc finger DksA/TraR C4-type" evidence="5">
    <location>
        <begin position="48"/>
        <end position="77"/>
    </location>
</feature>
<evidence type="ECO:0000313" key="6">
    <source>
        <dbReference type="EMBL" id="ALD82448.1"/>
    </source>
</evidence>
<evidence type="ECO:0000256" key="3">
    <source>
        <dbReference type="ARBA" id="ARBA00022833"/>
    </source>
</evidence>
<keyword evidence="3" id="KW-0862">Zinc</keyword>
<reference evidence="6" key="1">
    <citation type="submission" date="2015-06" db="EMBL/GenBank/DDBJ databases">
        <title>Carbapenemase-producing Raoultella ornithinolytica.</title>
        <authorList>
            <person name="Sun J."/>
            <person name="Zhang F."/>
        </authorList>
    </citation>
    <scope>NUCLEOTIDE SEQUENCE</scope>
    <source>
        <strain evidence="6">RJ46C</strain>
        <plasmid evidence="6">pRJ46C</plasmid>
    </source>
</reference>
<name>A0A0M3STF8_RAOOR</name>
<evidence type="ECO:0000256" key="2">
    <source>
        <dbReference type="ARBA" id="ARBA00022771"/>
    </source>
</evidence>
<dbReference type="PANTHER" id="PTHR38777:SF1">
    <property type="entry name" value="DNAK SUPPRESSOR PROTEIN"/>
    <property type="match status" value="1"/>
</dbReference>
<organism evidence="6">
    <name type="scientific">Raoultella ornithinolytica</name>
    <name type="common">Klebsiella ornithinolytica</name>
    <dbReference type="NCBI Taxonomy" id="54291"/>
    <lineage>
        <taxon>Bacteria</taxon>
        <taxon>Pseudomonadati</taxon>
        <taxon>Pseudomonadota</taxon>
        <taxon>Gammaproteobacteria</taxon>
        <taxon>Enterobacterales</taxon>
        <taxon>Enterobacteriaceae</taxon>
        <taxon>Klebsiella/Raoultella group</taxon>
        <taxon>Raoultella</taxon>
    </lineage>
</organism>
<dbReference type="PROSITE" id="PS51128">
    <property type="entry name" value="ZF_DKSA_2"/>
    <property type="match status" value="1"/>
</dbReference>
<evidence type="ECO:0000256" key="4">
    <source>
        <dbReference type="PROSITE-ProRule" id="PRU00510"/>
    </source>
</evidence>
<dbReference type="InterPro" id="IPR000962">
    <property type="entry name" value="Znf_DskA_TraR"/>
</dbReference>
<dbReference type="AlphaFoldDB" id="A0A0M3STF8"/>
<dbReference type="PROSITE" id="PS01102">
    <property type="entry name" value="ZF_DKSA_1"/>
    <property type="match status" value="1"/>
</dbReference>
<feature type="zinc finger region" description="dksA C4-type" evidence="4">
    <location>
        <begin position="51"/>
        <end position="75"/>
    </location>
</feature>
<dbReference type="PANTHER" id="PTHR38777">
    <property type="entry name" value="FELS-2 PROPHAGE PROTEIN"/>
    <property type="match status" value="1"/>
</dbReference>
<dbReference type="SUPFAM" id="SSF57716">
    <property type="entry name" value="Glucocorticoid receptor-like (DNA-binding domain)"/>
    <property type="match status" value="1"/>
</dbReference>
<dbReference type="EMBL" id="KT225520">
    <property type="protein sequence ID" value="ALD82448.1"/>
    <property type="molecule type" value="Genomic_DNA"/>
</dbReference>
<dbReference type="Pfam" id="PF01258">
    <property type="entry name" value="zf-dskA_traR"/>
    <property type="match status" value="1"/>
</dbReference>
<proteinExistence type="predicted"/>
<keyword evidence="6" id="KW-0614">Plasmid</keyword>
<protein>
    <submittedName>
        <fullName evidence="6">Conjugal transfer protein TraR</fullName>
    </submittedName>
</protein>
<dbReference type="GO" id="GO:0008270">
    <property type="term" value="F:zinc ion binding"/>
    <property type="evidence" value="ECO:0007669"/>
    <property type="project" value="UniProtKB-KW"/>
</dbReference>
<keyword evidence="1" id="KW-0479">Metal-binding</keyword>
<dbReference type="Gene3D" id="1.20.120.910">
    <property type="entry name" value="DksA, coiled-coil domain"/>
    <property type="match status" value="1"/>
</dbReference>
<geneLocation type="plasmid" evidence="6">
    <name>pRJ46C</name>
</geneLocation>
<accession>A0A0M3STF8</accession>
<evidence type="ECO:0000256" key="1">
    <source>
        <dbReference type="ARBA" id="ARBA00022723"/>
    </source>
</evidence>